<dbReference type="GO" id="GO:0090694">
    <property type="term" value="C:Scc2-Scc4 cohesin loading complex"/>
    <property type="evidence" value="ECO:0007669"/>
    <property type="project" value="TreeGrafter"/>
</dbReference>
<dbReference type="Pfam" id="PF20168">
    <property type="entry name" value="PDS5"/>
    <property type="match status" value="1"/>
</dbReference>
<organism evidence="4">
    <name type="scientific">Absidia glauca</name>
    <name type="common">Pin mould</name>
    <dbReference type="NCBI Taxonomy" id="4829"/>
    <lineage>
        <taxon>Eukaryota</taxon>
        <taxon>Fungi</taxon>
        <taxon>Fungi incertae sedis</taxon>
        <taxon>Mucoromycota</taxon>
        <taxon>Mucoromycotina</taxon>
        <taxon>Mucoromycetes</taxon>
        <taxon>Mucorales</taxon>
        <taxon>Cunninghamellaceae</taxon>
        <taxon>Absidia</taxon>
    </lineage>
</organism>
<evidence type="ECO:0000256" key="2">
    <source>
        <dbReference type="SAM" id="MobiDB-lite"/>
    </source>
</evidence>
<dbReference type="PANTHER" id="PTHR21704:SF18">
    <property type="entry name" value="NIPPED-B-LIKE PROTEIN"/>
    <property type="match status" value="1"/>
</dbReference>
<gene>
    <name evidence="4" type="primary">ABSGL_15099.1 scaffold 15162</name>
</gene>
<feature type="compositionally biased region" description="Basic residues" evidence="2">
    <location>
        <begin position="40"/>
        <end position="51"/>
    </location>
</feature>
<feature type="region of interest" description="Disordered" evidence="2">
    <location>
        <begin position="1"/>
        <end position="158"/>
    </location>
</feature>
<feature type="compositionally biased region" description="Basic residues" evidence="2">
    <location>
        <begin position="1"/>
        <end position="10"/>
    </location>
</feature>
<evidence type="ECO:0000313" key="4">
    <source>
        <dbReference type="EMBL" id="SAM09423.1"/>
    </source>
</evidence>
<dbReference type="CDD" id="cd23958">
    <property type="entry name" value="SCC2"/>
    <property type="match status" value="1"/>
</dbReference>
<dbReference type="GO" id="GO:0140588">
    <property type="term" value="P:chromatin looping"/>
    <property type="evidence" value="ECO:0007669"/>
    <property type="project" value="InterPro"/>
</dbReference>
<dbReference type="GO" id="GO:0003682">
    <property type="term" value="F:chromatin binding"/>
    <property type="evidence" value="ECO:0007669"/>
    <property type="project" value="TreeGrafter"/>
</dbReference>
<keyword evidence="5" id="KW-1185">Reference proteome</keyword>
<keyword evidence="1" id="KW-0539">Nucleus</keyword>
<dbReference type="Proteomes" id="UP000078561">
    <property type="component" value="Unassembled WGS sequence"/>
</dbReference>
<dbReference type="Gene3D" id="1.25.10.10">
    <property type="entry name" value="Leucine-rich Repeat Variant"/>
    <property type="match status" value="1"/>
</dbReference>
<dbReference type="PANTHER" id="PTHR21704">
    <property type="entry name" value="NIPPED-B-LIKE PROTEIN DELANGIN SCC2-RELATED"/>
    <property type="match status" value="1"/>
</dbReference>
<dbReference type="InterPro" id="IPR011989">
    <property type="entry name" value="ARM-like"/>
</dbReference>
<evidence type="ECO:0000256" key="1">
    <source>
        <dbReference type="RuleBase" id="RU364107"/>
    </source>
</evidence>
<keyword evidence="1" id="KW-0131">Cell cycle</keyword>
<dbReference type="EMBL" id="LT555008">
    <property type="protein sequence ID" value="SAM09423.1"/>
    <property type="molecule type" value="Genomic_DNA"/>
</dbReference>
<dbReference type="OMA" id="GSTDWPA"/>
<dbReference type="FunCoup" id="A0A163KN68">
    <property type="interactions" value="209"/>
</dbReference>
<feature type="compositionally biased region" description="Basic and acidic residues" evidence="2">
    <location>
        <begin position="116"/>
        <end position="129"/>
    </location>
</feature>
<dbReference type="Pfam" id="PF12830">
    <property type="entry name" value="Nipped-B_C"/>
    <property type="match status" value="1"/>
</dbReference>
<dbReference type="GO" id="GO:1990414">
    <property type="term" value="P:replication-born double-strand break repair via sister chromatid exchange"/>
    <property type="evidence" value="ECO:0007669"/>
    <property type="project" value="TreeGrafter"/>
</dbReference>
<evidence type="ECO:0000313" key="5">
    <source>
        <dbReference type="Proteomes" id="UP000078561"/>
    </source>
</evidence>
<accession>A0A163KN68</accession>
<dbReference type="InterPro" id="IPR033031">
    <property type="entry name" value="Scc2/Nipped-B"/>
</dbReference>
<dbReference type="GO" id="GO:0071169">
    <property type="term" value="P:establishment of protein localization to chromatin"/>
    <property type="evidence" value="ECO:0007669"/>
    <property type="project" value="TreeGrafter"/>
</dbReference>
<dbReference type="InParanoid" id="A0A163KN68"/>
<dbReference type="OrthoDB" id="418242at2759"/>
<keyword evidence="1" id="KW-0677">Repeat</keyword>
<comment type="subcellular location">
    <subcellularLocation>
        <location evidence="1">Nucleus</location>
    </subcellularLocation>
</comment>
<name>A0A163KN68_ABSGL</name>
<dbReference type="InterPro" id="IPR024986">
    <property type="entry name" value="Nipped-B_C"/>
</dbReference>
<dbReference type="InterPro" id="IPR016024">
    <property type="entry name" value="ARM-type_fold"/>
</dbReference>
<dbReference type="GO" id="GO:0061775">
    <property type="term" value="F:cohesin loader activity"/>
    <property type="evidence" value="ECO:0007669"/>
    <property type="project" value="InterPro"/>
</dbReference>
<protein>
    <recommendedName>
        <fullName evidence="1">Sister chromatid cohesion protein</fullName>
    </recommendedName>
</protein>
<evidence type="ECO:0000259" key="3">
    <source>
        <dbReference type="Pfam" id="PF12830"/>
    </source>
</evidence>
<dbReference type="STRING" id="4829.A0A163KN68"/>
<comment type="similarity">
    <text evidence="1">Belongs to the SCC2/Nipped-B family.</text>
</comment>
<reference evidence="4" key="1">
    <citation type="submission" date="2016-04" db="EMBL/GenBank/DDBJ databases">
        <authorList>
            <person name="Evans L.H."/>
            <person name="Alamgir A."/>
            <person name="Owens N."/>
            <person name="Weber N.D."/>
            <person name="Virtaneva K."/>
            <person name="Barbian K."/>
            <person name="Babar A."/>
            <person name="Rosenke K."/>
        </authorList>
    </citation>
    <scope>NUCLEOTIDE SEQUENCE [LARGE SCALE GENOMIC DNA]</scope>
    <source>
        <strain evidence="4">CBS 101.48</strain>
    </source>
</reference>
<sequence length="1791" mass="202111">MKTTKQKRTVSKSLEATDNHTLRKRPISDSSEDEDNVPLIRRKALVKRARPPQKDSARRSTGQQEQLYAKDLDRPKNQPTSTNRNRSPTQSPTPARRRRQRFLESDSEDESTATQDETKFLSDGGDDHASTPTIVPSDCSDDMDTTDHTPATLPISPSCATAGSMKSEAVVPSKAPVDQLKETVEEICANLTIKQQDDDDDQVQMARTMSQLDQYNRFLTWYSKVATSPSPEVPIVDGVQLGSITQAMEHTLSQQINLDVIDHYATLQQQQQDAESSSSPDAIILGLLGILVNTLEVIAKLFELLSLGRLEMKNVYGNLPTTCLQFVKNQLDNTIYPLIDVNGYVDDIDDLSGNVHLLIKLAISNSKAKRTLSQCLPMISRIIRRSYFLLQHEDTDDHAMVVLAFTTLGPFFHDSTNLAKSHYICPVITPITNTKDDILPVSRVPGTTADTHETPAVNTFEYLKLISLDLLQSLFSQFPQHRQWILDEILASIASLTTMDYRENKRYRILRHSNDDHDADSNHTGAIHIVSALFMQLTQCCCSNVKDDQQLHRTWVKKWEFKAQKVDGGAKRNELDQSLANRAHTSWKKGMEHAVRNATYFLEFLMNKCKSRKKDGYSVAEYRIILECTLEDILAVLTDPDWPVAELILNVFTKILVGFIDSDSGDLYLRTIAIEWLGVIASRIKVGWNRVAGAHGSYTPEWLYQLNNNIPVHVSNHDKTALLLLDRCRMKLYQSLLDNPADENTRQFYLTAWGYGCATTWKSIQAKMDDGDLEEDKTDTVSMETTEIISSLLTSCHRYWLFSLNLESSSPELSRYEFPEMHRDDLQLVTELLATRQTLYQNLDLFISKLLDCLDKKVVTFRVKAVRAIGQIASLAPEILDEAHIQRAVIQRINDVSPSVRDAVVELLGKYLTSRQEVSAKLYGILSARVVDTAPNVRKRVVKLLPDLYDKCDDQDIKIDIGAKLLQRMEDNEASIQKIALKAAQKVLFHAFRAIDQDTSLGDDYSFGHSSKARKQRVADGTTLITRTVAKLNGTIAGRNAILTGFIRKTLKPADDKLRRWYDRVLQWIVDSLFEKMLALDEKDDHQEFIYCMATVHAFAKASPTLLSETQLYTLLPYLGGSESDDWTIGQYVMLLYRDVLPRIKYHDIEFAQMVEGELLKMLSKCPSHIIHDAVSCLCAIVGNISHRYSVLIKMLRTCIGTLEQDRNHAAKLNSLPRPVRTGKALLMCGYLCQYFDFDDKRTTEPSKMVDLDSLGKGKITSLVFEILHFFSQDNLDDEGVNRQTKLASLKALGSLYASYPTFMITTQSTNLLDTIFSLGDVEMKIALMHVFQGFLDTEETRIQKRAEVSGDSLYNKVIDVETLLGNTEEFAELGANGSLMQRYLTSILKCALGSTNQLRLAAFDVIETVINQGLAHPMMCMPVIVAAETSPDTTLRNKAYYLHVYIHNKFGNILYSQMDANVKSAYSYQKLLCGGKNVKGKSTYTMDRSITHHFCLSWGAGYGKRGGDSIQDALLGVTYSLLKEKKNARTDFLLNLVNPFQIDLKHAQTMPDDDFVEMDYLTFLADNLLALPLSTSDEVLCVLHAMDRVLLTTGGDLLPLVQHLKSKGVVSILSYMDDDDDDDDDDEDDDLDQDSVVAAKTAIGLVILMRTREALKALYDIDDQEIQDYDPHGKQKSHSITKDLEEASNLDWKDLAYFRLNKINAFTISDACLAFEKLLRIWFSDYERQASSEGVFNSDDCPPHTPQYMPLVIQRWIPALSVDVRSSWSLFKEAILRRFGQPAAAETKQL</sequence>
<dbReference type="SUPFAM" id="SSF48371">
    <property type="entry name" value="ARM repeat"/>
    <property type="match status" value="1"/>
</dbReference>
<proteinExistence type="inferred from homology"/>
<feature type="compositionally biased region" description="Polar residues" evidence="2">
    <location>
        <begin position="77"/>
        <end position="93"/>
    </location>
</feature>
<dbReference type="GO" id="GO:0010468">
    <property type="term" value="P:regulation of gene expression"/>
    <property type="evidence" value="ECO:0007669"/>
    <property type="project" value="InterPro"/>
</dbReference>
<dbReference type="GO" id="GO:0034087">
    <property type="term" value="P:establishment of mitotic sister chromatid cohesion"/>
    <property type="evidence" value="ECO:0007669"/>
    <property type="project" value="TreeGrafter"/>
</dbReference>
<feature type="domain" description="Sister chromatid cohesion C-terminal" evidence="3">
    <location>
        <begin position="1379"/>
        <end position="1590"/>
    </location>
</feature>